<feature type="active site" description="Proton donor" evidence="3">
    <location>
        <position position="27"/>
    </location>
</feature>
<dbReference type="SUPFAM" id="SSF56784">
    <property type="entry name" value="HAD-like"/>
    <property type="match status" value="1"/>
</dbReference>
<dbReference type="NCBIfam" id="TIGR01452">
    <property type="entry name" value="PGP_euk"/>
    <property type="match status" value="1"/>
</dbReference>
<dbReference type="InterPro" id="IPR006349">
    <property type="entry name" value="PGP_euk"/>
</dbReference>
<dbReference type="GO" id="GO:0005737">
    <property type="term" value="C:cytoplasm"/>
    <property type="evidence" value="ECO:0007669"/>
    <property type="project" value="TreeGrafter"/>
</dbReference>
<gene>
    <name evidence="6" type="ORF">g.34424</name>
</gene>
<comment type="cofactor">
    <cofactor evidence="5">
        <name>Mg(2+)</name>
        <dbReference type="ChEBI" id="CHEBI:18420"/>
    </cofactor>
    <text evidence="5">Divalent metal ions. Mg(2+) is the most effective.</text>
</comment>
<comment type="similarity">
    <text evidence="2">Belongs to the HAD-like hydrolase superfamily.</text>
</comment>
<evidence type="ECO:0000256" key="2">
    <source>
        <dbReference type="PIRNR" id="PIRNR000915"/>
    </source>
</evidence>
<keyword evidence="1 2" id="KW-0378">Hydrolase</keyword>
<dbReference type="InterPro" id="IPR006357">
    <property type="entry name" value="HAD-SF_hydro_IIA"/>
</dbReference>
<evidence type="ECO:0000256" key="5">
    <source>
        <dbReference type="PIRSR" id="PIRSR000915-3"/>
    </source>
</evidence>
<dbReference type="GO" id="GO:0016791">
    <property type="term" value="F:phosphatase activity"/>
    <property type="evidence" value="ECO:0007669"/>
    <property type="project" value="InterPro"/>
</dbReference>
<dbReference type="InterPro" id="IPR023214">
    <property type="entry name" value="HAD_sf"/>
</dbReference>
<reference evidence="6" key="1">
    <citation type="submission" date="2015-12" db="EMBL/GenBank/DDBJ databases">
        <title>De novo transcriptome assembly of four potential Pierce s Disease insect vectors from Arizona vineyards.</title>
        <authorList>
            <person name="Tassone E.E."/>
        </authorList>
    </citation>
    <scope>NUCLEOTIDE SEQUENCE</scope>
</reference>
<evidence type="ECO:0000256" key="3">
    <source>
        <dbReference type="PIRSR" id="PIRSR000915-1"/>
    </source>
</evidence>
<evidence type="ECO:0000256" key="1">
    <source>
        <dbReference type="ARBA" id="ARBA00022801"/>
    </source>
</evidence>
<feature type="active site" description="Proton donor" evidence="3">
    <location>
        <position position="29"/>
    </location>
</feature>
<keyword evidence="5" id="KW-0479">Metal-binding</keyword>
<evidence type="ECO:0008006" key="7">
    <source>
        <dbReference type="Google" id="ProtNLM"/>
    </source>
</evidence>
<dbReference type="Pfam" id="PF13344">
    <property type="entry name" value="Hydrolase_6"/>
    <property type="match status" value="1"/>
</dbReference>
<dbReference type="InterPro" id="IPR036412">
    <property type="entry name" value="HAD-like_sf"/>
</dbReference>
<feature type="binding site" evidence="4">
    <location>
        <position position="222"/>
    </location>
    <ligand>
        <name>substrate</name>
    </ligand>
</feature>
<feature type="binding site" evidence="5">
    <location>
        <position position="27"/>
    </location>
    <ligand>
        <name>Mg(2+)</name>
        <dbReference type="ChEBI" id="CHEBI:18420"/>
    </ligand>
</feature>
<feature type="binding site" evidence="5">
    <location>
        <position position="29"/>
    </location>
    <ligand>
        <name>Mg(2+)</name>
        <dbReference type="ChEBI" id="CHEBI:18420"/>
    </ligand>
</feature>
<organism evidence="6">
    <name type="scientific">Clastoptera arizonana</name>
    <name type="common">Arizona spittle bug</name>
    <dbReference type="NCBI Taxonomy" id="38151"/>
    <lineage>
        <taxon>Eukaryota</taxon>
        <taxon>Metazoa</taxon>
        <taxon>Ecdysozoa</taxon>
        <taxon>Arthropoda</taxon>
        <taxon>Hexapoda</taxon>
        <taxon>Insecta</taxon>
        <taxon>Pterygota</taxon>
        <taxon>Neoptera</taxon>
        <taxon>Paraneoptera</taxon>
        <taxon>Hemiptera</taxon>
        <taxon>Auchenorrhyncha</taxon>
        <taxon>Cercopoidea</taxon>
        <taxon>Clastopteridae</taxon>
        <taxon>Clastoptera</taxon>
    </lineage>
</organism>
<evidence type="ECO:0000313" key="6">
    <source>
        <dbReference type="EMBL" id="JAS21628.1"/>
    </source>
</evidence>
<dbReference type="PANTHER" id="PTHR19288">
    <property type="entry name" value="4-NITROPHENYLPHOSPHATASE-RELATED"/>
    <property type="match status" value="1"/>
</dbReference>
<name>A0A1B6D7H2_9HEMI</name>
<protein>
    <recommendedName>
        <fullName evidence="7">Phosphoglycolate phosphatase</fullName>
    </recommendedName>
</protein>
<dbReference type="AlphaFoldDB" id="A0A1B6D7H2"/>
<evidence type="ECO:0000256" key="4">
    <source>
        <dbReference type="PIRSR" id="PIRSR000915-2"/>
    </source>
</evidence>
<keyword evidence="5" id="KW-0460">Magnesium</keyword>
<dbReference type="EMBL" id="GEDC01015670">
    <property type="protein sequence ID" value="JAS21628.1"/>
    <property type="molecule type" value="Transcribed_RNA"/>
</dbReference>
<dbReference type="GO" id="GO:0046872">
    <property type="term" value="F:metal ion binding"/>
    <property type="evidence" value="ECO:0007669"/>
    <property type="project" value="UniProtKB-KW"/>
</dbReference>
<proteinExistence type="inferred from homology"/>
<dbReference type="Pfam" id="PF13242">
    <property type="entry name" value="Hydrolase_like"/>
    <property type="match status" value="1"/>
</dbReference>
<sequence>MALIPLKTANKIKFKAFMECFDHIVTDCDCVLWLENNPIPGSSDVIKKFKEMGKKIYYLTNNSTKTREEYVMKCISLGFPARKDDIISPGFLVANYLKQMNFNKKVYIVGSEAIAKELDEVGIKNFGVGPDRMFGALPKPDDLKVTLESNVGAVVVGYDVHISLIKIAKACTYLKDPNCLFIATNTDRRKLIADQRYVLPGAGSMVAAIETTAMRKPVILGKPETFTQKTLTEKYKVIPSKTLMIGDKCSTDILLGKRAGFTTLLVLTGHDTLKDVQEWKSSSDATLQSYVPHYYLDKLGDLLPLLNEI</sequence>
<dbReference type="NCBIfam" id="TIGR01460">
    <property type="entry name" value="HAD-SF-IIA"/>
    <property type="match status" value="1"/>
</dbReference>
<dbReference type="PIRSF" id="PIRSF000915">
    <property type="entry name" value="PGP-type_phosphatase"/>
    <property type="match status" value="1"/>
</dbReference>
<feature type="binding site" evidence="5">
    <location>
        <position position="247"/>
    </location>
    <ligand>
        <name>Mg(2+)</name>
        <dbReference type="ChEBI" id="CHEBI:18420"/>
    </ligand>
</feature>
<dbReference type="Gene3D" id="3.40.50.1000">
    <property type="entry name" value="HAD superfamily/HAD-like"/>
    <property type="match status" value="2"/>
</dbReference>
<dbReference type="PANTHER" id="PTHR19288:SF93">
    <property type="entry name" value="FI11325P-RELATED"/>
    <property type="match status" value="1"/>
</dbReference>
<accession>A0A1B6D7H2</accession>